<protein>
    <submittedName>
        <fullName evidence="3">Tetrathionate reductase subunit B</fullName>
    </submittedName>
</protein>
<keyword evidence="4" id="KW-1185">Reference proteome</keyword>
<dbReference type="PROSITE" id="PS51379">
    <property type="entry name" value="4FE4S_FER_2"/>
    <property type="match status" value="1"/>
</dbReference>
<sequence length="1143" mass="123960">MNKPYSNQKEAQQIIAGSNTVPDLEDIQNMDGFDEAIDRDFGSATEGFEDDGVSRRRWLQIMGASLALGGAAGCRFEEEKIVPFAFRPQGRIPGIPETFASMIEFGGVAQPIMSTNFDGRPIKLDGNKSHPSSMGASTAFTQATILEFYDPDRLRAPLKVNPEEKLVARAFTETTTDEILGQLTAASQDAGSLAILAEPTSSPSVLRMKKALEAKGAKWYTFASVNDDNVRAGAKAAFGKVVRPHYQLDKAKVIITLDADILGGMDADSISNAIGFGKGRDADHGSMSRMYSIESQFSQTGASADHRLSVRSSDMGGFLGSLVAAIEGATAEAEVDKSLPYRDRVLAAMAQDFIDNPGSGVIVVGNSQPAEVHAMAHYLNEKYGNAGKTVVYTESPDADRDGCLDSLQKFVDEAASIGTLVVLGGNPAFAAAGIAGVGEAIASVPNSMHVSFYRNETSKLCKWVSNVCHPLESWSDGAASDGSVCVGQPLINPLFGGLSVIETLAVLATGEQAKGIDIVKESVGVSGEAWTKAVHDGFVADTKAKPADVKAGEASIEATDAWKGEWDGKLEVVFHASRSVYDGRYANNGWLQELPDFISKHTWDGIISVSPKTAEALGLVQSTKATVTLDNGESVRLPVNVQPGQANGSIGLPLGYGRTMAGRVGGDLANRVKPVGQSSDKLRTADTWNFASGLDASIITGSGTNYKLALIQEPWTIDEKGRGEIQNRMFRNKEKNESDRSSLIREGTLESYQAFLEKHPIGEHDHDDHSHDDGDHGHDEGDHDEARSTKLPKSTSLPIVTNVSFNPGTGVPVSPAVIPAKVEEEGDHDHDDDHGHGHKAQWPEAFHMHHELFDLTKGAREDYTAENPAHENVWGMSIDLNKCIGCNSCVTSCQAENNVPVVGRAEVWRGREMHWLRIDRYYGNNLYNKEAAESDDKVIVHQPVACHHCENAPCETVCPVAATVHSREGLNDMVYNRCIGTRYCGNNCPYKVRRFNFFNYSDAKTFLKYPGADKLSNGDRNLQNLMMNPEVTIRSRGVMEKCSYCVQRIQNTKIQAKAEGNRKIGPNEIRTACQDACPTQAIEFGDLNNKASKVAKAHANPRAYTMLEELNNRPRTKYLARVANPHPALVDHDDRDSVSKVGH</sequence>
<dbReference type="RefSeq" id="WP_238381311.1">
    <property type="nucleotide sequence ID" value="NZ_CP042912.1"/>
</dbReference>
<dbReference type="PANTHER" id="PTHR42783:SF3">
    <property type="entry name" value="GLUTAMATE SYNTHASE [NADPH] SMALL CHAIN-RELATED"/>
    <property type="match status" value="1"/>
</dbReference>
<evidence type="ECO:0000259" key="2">
    <source>
        <dbReference type="PROSITE" id="PS51379"/>
    </source>
</evidence>
<feature type="region of interest" description="Disordered" evidence="1">
    <location>
        <begin position="1124"/>
        <end position="1143"/>
    </location>
</feature>
<dbReference type="PANTHER" id="PTHR42783">
    <property type="entry name" value="GLUTAMATE SYNTHASE [NADPH] SMALL CHAIN"/>
    <property type="match status" value="1"/>
</dbReference>
<dbReference type="Pfam" id="PF12838">
    <property type="entry name" value="Fer4_7"/>
    <property type="match status" value="1"/>
</dbReference>
<dbReference type="Gene3D" id="3.30.70.20">
    <property type="match status" value="2"/>
</dbReference>
<name>A0A5B9P6J2_9BACT</name>
<feature type="compositionally biased region" description="Basic and acidic residues" evidence="1">
    <location>
        <begin position="1129"/>
        <end position="1143"/>
    </location>
</feature>
<evidence type="ECO:0000313" key="4">
    <source>
        <dbReference type="Proteomes" id="UP000322214"/>
    </source>
</evidence>
<evidence type="ECO:0000313" key="3">
    <source>
        <dbReference type="EMBL" id="QEG20276.1"/>
    </source>
</evidence>
<evidence type="ECO:0000256" key="1">
    <source>
        <dbReference type="SAM" id="MobiDB-lite"/>
    </source>
</evidence>
<reference evidence="3 4" key="1">
    <citation type="submission" date="2019-08" db="EMBL/GenBank/DDBJ databases">
        <title>Deep-cultivation of Planctomycetes and their phenomic and genomic characterization uncovers novel biology.</title>
        <authorList>
            <person name="Wiegand S."/>
            <person name="Jogler M."/>
            <person name="Boedeker C."/>
            <person name="Pinto D."/>
            <person name="Vollmers J."/>
            <person name="Rivas-Marin E."/>
            <person name="Kohn T."/>
            <person name="Peeters S.H."/>
            <person name="Heuer A."/>
            <person name="Rast P."/>
            <person name="Oberbeckmann S."/>
            <person name="Bunk B."/>
            <person name="Jeske O."/>
            <person name="Meyerdierks A."/>
            <person name="Storesund J.E."/>
            <person name="Kallscheuer N."/>
            <person name="Luecker S."/>
            <person name="Lage O.M."/>
            <person name="Pohl T."/>
            <person name="Merkel B.J."/>
            <person name="Hornburger P."/>
            <person name="Mueller R.-W."/>
            <person name="Bruemmer F."/>
            <person name="Labrenz M."/>
            <person name="Spormann A.M."/>
            <person name="Op den Camp H."/>
            <person name="Overmann J."/>
            <person name="Amann R."/>
            <person name="Jetten M.S.M."/>
            <person name="Mascher T."/>
            <person name="Medema M.H."/>
            <person name="Devos D.P."/>
            <person name="Kaster A.-K."/>
            <person name="Ovreas L."/>
            <person name="Rohde M."/>
            <person name="Galperin M.Y."/>
            <person name="Jogler C."/>
        </authorList>
    </citation>
    <scope>NUCLEOTIDE SEQUENCE [LARGE SCALE GENOMIC DNA]</scope>
    <source>
        <strain evidence="3 4">FC18</strain>
    </source>
</reference>
<dbReference type="InterPro" id="IPR009010">
    <property type="entry name" value="Asp_de-COase-like_dom_sf"/>
</dbReference>
<feature type="region of interest" description="Disordered" evidence="1">
    <location>
        <begin position="761"/>
        <end position="795"/>
    </location>
</feature>
<dbReference type="InterPro" id="IPR017896">
    <property type="entry name" value="4Fe4S_Fe-S-bd"/>
</dbReference>
<dbReference type="AlphaFoldDB" id="A0A5B9P6J2"/>
<organism evidence="3 4">
    <name type="scientific">Mariniblastus fucicola</name>
    <dbReference type="NCBI Taxonomy" id="980251"/>
    <lineage>
        <taxon>Bacteria</taxon>
        <taxon>Pseudomonadati</taxon>
        <taxon>Planctomycetota</taxon>
        <taxon>Planctomycetia</taxon>
        <taxon>Pirellulales</taxon>
        <taxon>Pirellulaceae</taxon>
        <taxon>Mariniblastus</taxon>
    </lineage>
</organism>
<dbReference type="SUPFAM" id="SSF50692">
    <property type="entry name" value="ADC-like"/>
    <property type="match status" value="1"/>
</dbReference>
<dbReference type="CDD" id="cd02784">
    <property type="entry name" value="MopB_CT_PHLH"/>
    <property type="match status" value="1"/>
</dbReference>
<proteinExistence type="predicted"/>
<accession>A0A5B9P6J2</accession>
<dbReference type="CDD" id="cd10551">
    <property type="entry name" value="PsrB"/>
    <property type="match status" value="1"/>
</dbReference>
<gene>
    <name evidence="3" type="primary">ttrB</name>
    <name evidence="3" type="ORF">MFFC18_01230</name>
</gene>
<dbReference type="KEGG" id="mff:MFFC18_01230"/>
<dbReference type="Proteomes" id="UP000322214">
    <property type="component" value="Chromosome"/>
</dbReference>
<dbReference type="STRING" id="980251.GCA_001642875_03638"/>
<dbReference type="EMBL" id="CP042912">
    <property type="protein sequence ID" value="QEG20276.1"/>
    <property type="molecule type" value="Genomic_DNA"/>
</dbReference>
<dbReference type="SUPFAM" id="SSF54862">
    <property type="entry name" value="4Fe-4S ferredoxins"/>
    <property type="match status" value="1"/>
</dbReference>
<feature type="domain" description="4Fe-4S ferredoxin-type" evidence="2">
    <location>
        <begin position="874"/>
        <end position="904"/>
    </location>
</feature>
<feature type="compositionally biased region" description="Basic and acidic residues" evidence="1">
    <location>
        <begin position="761"/>
        <end position="788"/>
    </location>
</feature>
<dbReference type="SUPFAM" id="SSF53706">
    <property type="entry name" value="Formate dehydrogenase/DMSO reductase, domains 1-3"/>
    <property type="match status" value="1"/>
</dbReference>